<dbReference type="GO" id="GO:0004806">
    <property type="term" value="F:triacylglycerol lipase activity"/>
    <property type="evidence" value="ECO:0007669"/>
    <property type="project" value="InterPro"/>
</dbReference>
<name>A0A0F9F2F3_9ZZZZ</name>
<dbReference type="Pfam" id="PF03583">
    <property type="entry name" value="LIP"/>
    <property type="match status" value="1"/>
</dbReference>
<reference evidence="1" key="1">
    <citation type="journal article" date="2015" name="Nature">
        <title>Complex archaea that bridge the gap between prokaryotes and eukaryotes.</title>
        <authorList>
            <person name="Spang A."/>
            <person name="Saw J.H."/>
            <person name="Jorgensen S.L."/>
            <person name="Zaremba-Niedzwiedzka K."/>
            <person name="Martijn J."/>
            <person name="Lind A.E."/>
            <person name="van Eijk R."/>
            <person name="Schleper C."/>
            <person name="Guy L."/>
            <person name="Ettema T.J."/>
        </authorList>
    </citation>
    <scope>NUCLEOTIDE SEQUENCE</scope>
</reference>
<organism evidence="1">
    <name type="scientific">marine sediment metagenome</name>
    <dbReference type="NCBI Taxonomy" id="412755"/>
    <lineage>
        <taxon>unclassified sequences</taxon>
        <taxon>metagenomes</taxon>
        <taxon>ecological metagenomes</taxon>
    </lineage>
</organism>
<dbReference type="EMBL" id="LAZR01032260">
    <property type="protein sequence ID" value="KKL51415.1"/>
    <property type="molecule type" value="Genomic_DNA"/>
</dbReference>
<evidence type="ECO:0008006" key="2">
    <source>
        <dbReference type="Google" id="ProtNLM"/>
    </source>
</evidence>
<sequence>MGYICVAADYLGLGDSYIVPPFLLAENSAITVIDMLRASDKYFESQGIATDGSLYLTGYSQGGHVTLATHREIEQNYSDEFQVTASAPLAGPYDLASTIDTVMEWGTYNQPILFTYLMNSYNHYYGWDRLNEIFQEPYASEIPGYFDGSQAMASINLKLPQSLESLLQEKFIADYKSGAEEDLKKALLDNSLMNFIPTAPMLLIHGDQDKTVPHFNALNLMNYYESSGKTNMELMIVEGDHVSAAEAAIVGAMAWFET</sequence>
<accession>A0A0F9F2F3</accession>
<dbReference type="PANTHER" id="PTHR34853">
    <property type="match status" value="1"/>
</dbReference>
<protein>
    <recommendedName>
        <fullName evidence="2">Peptidase S9 prolyl oligopeptidase catalytic domain-containing protein</fullName>
    </recommendedName>
</protein>
<dbReference type="PANTHER" id="PTHR34853:SF1">
    <property type="entry name" value="LIPASE 5"/>
    <property type="match status" value="1"/>
</dbReference>
<evidence type="ECO:0000313" key="1">
    <source>
        <dbReference type="EMBL" id="KKL51415.1"/>
    </source>
</evidence>
<dbReference type="InterPro" id="IPR005152">
    <property type="entry name" value="Lipase_secreted"/>
</dbReference>
<dbReference type="SUPFAM" id="SSF53474">
    <property type="entry name" value="alpha/beta-Hydrolases"/>
    <property type="match status" value="1"/>
</dbReference>
<gene>
    <name evidence="1" type="ORF">LCGC14_2295700</name>
</gene>
<feature type="non-terminal residue" evidence="1">
    <location>
        <position position="258"/>
    </location>
</feature>
<dbReference type="GO" id="GO:0016042">
    <property type="term" value="P:lipid catabolic process"/>
    <property type="evidence" value="ECO:0007669"/>
    <property type="project" value="InterPro"/>
</dbReference>
<comment type="caution">
    <text evidence="1">The sequence shown here is derived from an EMBL/GenBank/DDBJ whole genome shotgun (WGS) entry which is preliminary data.</text>
</comment>
<dbReference type="Gene3D" id="3.40.50.1820">
    <property type="entry name" value="alpha/beta hydrolase"/>
    <property type="match status" value="2"/>
</dbReference>
<proteinExistence type="predicted"/>
<dbReference type="InterPro" id="IPR029058">
    <property type="entry name" value="AB_hydrolase_fold"/>
</dbReference>
<dbReference type="AlphaFoldDB" id="A0A0F9F2F3"/>